<protein>
    <recommendedName>
        <fullName evidence="3">DUF6594 domain-containing protein</fullName>
    </recommendedName>
</protein>
<dbReference type="InterPro" id="IPR046529">
    <property type="entry name" value="DUF6594"/>
</dbReference>
<accession>A0A6A7BPE6</accession>
<dbReference type="AlphaFoldDB" id="A0A6A7BPE6"/>
<feature type="region of interest" description="Disordered" evidence="1">
    <location>
        <begin position="1"/>
        <end position="35"/>
    </location>
</feature>
<keyword evidence="2" id="KW-0472">Membrane</keyword>
<feature type="compositionally biased region" description="Polar residues" evidence="1">
    <location>
        <begin position="23"/>
        <end position="33"/>
    </location>
</feature>
<dbReference type="EMBL" id="MU006288">
    <property type="protein sequence ID" value="KAF2856475.1"/>
    <property type="molecule type" value="Genomic_DNA"/>
</dbReference>
<keyword evidence="2" id="KW-1133">Transmembrane helix</keyword>
<dbReference type="Proteomes" id="UP000799423">
    <property type="component" value="Unassembled WGS sequence"/>
</dbReference>
<name>A0A6A7BPE6_9PLEO</name>
<evidence type="ECO:0000256" key="1">
    <source>
        <dbReference type="SAM" id="MobiDB-lite"/>
    </source>
</evidence>
<evidence type="ECO:0000313" key="5">
    <source>
        <dbReference type="Proteomes" id="UP000799423"/>
    </source>
</evidence>
<evidence type="ECO:0000259" key="3">
    <source>
        <dbReference type="Pfam" id="PF20237"/>
    </source>
</evidence>
<evidence type="ECO:0000313" key="4">
    <source>
        <dbReference type="EMBL" id="KAF2856475.1"/>
    </source>
</evidence>
<organism evidence="4 5">
    <name type="scientific">Plenodomus tracheiphilus IPT5</name>
    <dbReference type="NCBI Taxonomy" id="1408161"/>
    <lineage>
        <taxon>Eukaryota</taxon>
        <taxon>Fungi</taxon>
        <taxon>Dikarya</taxon>
        <taxon>Ascomycota</taxon>
        <taxon>Pezizomycotina</taxon>
        <taxon>Dothideomycetes</taxon>
        <taxon>Pleosporomycetidae</taxon>
        <taxon>Pleosporales</taxon>
        <taxon>Pleosporineae</taxon>
        <taxon>Leptosphaeriaceae</taxon>
        <taxon>Plenodomus</taxon>
    </lineage>
</organism>
<sequence>MAQSTSISPSIVPRLTPKAGDRNMTQEAKTQIRPSKGFPGLANWIARDPDNESFIFRKFKALSARNLLHLQAELIILESEINELDQEALDGSDSDKVASIMRYETLLERAQDKANMNEFERRLMKKLRVLKVRIKEYHEALCLQLQVNSMSSPRQRPRDALRVYLQGPLMKPHGETESRTLPRIHGGTYDILEETFQDDLVALVKSIEDDYLSRLLQDHWSPGSSNYAFVSEHDLSDQTRIFRNTKIIRTVAILNMIMAGILLIGAIVHLHFVVNANVKLGLVAMYTMFFASSMVLCTNARRAETFAATATYAAVLVVFVSGDLSSTSNG</sequence>
<keyword evidence="5" id="KW-1185">Reference proteome</keyword>
<dbReference type="Pfam" id="PF20237">
    <property type="entry name" value="DUF6594"/>
    <property type="match status" value="1"/>
</dbReference>
<feature type="transmembrane region" description="Helical" evidence="2">
    <location>
        <begin position="250"/>
        <end position="274"/>
    </location>
</feature>
<reference evidence="4" key="1">
    <citation type="submission" date="2020-01" db="EMBL/GenBank/DDBJ databases">
        <authorList>
            <consortium name="DOE Joint Genome Institute"/>
            <person name="Haridas S."/>
            <person name="Albert R."/>
            <person name="Binder M."/>
            <person name="Bloem J."/>
            <person name="Labutti K."/>
            <person name="Salamov A."/>
            <person name="Andreopoulos B."/>
            <person name="Baker S.E."/>
            <person name="Barry K."/>
            <person name="Bills G."/>
            <person name="Bluhm B.H."/>
            <person name="Cannon C."/>
            <person name="Castanera R."/>
            <person name="Culley D.E."/>
            <person name="Daum C."/>
            <person name="Ezra D."/>
            <person name="Gonzalez J.B."/>
            <person name="Henrissat B."/>
            <person name="Kuo A."/>
            <person name="Liang C."/>
            <person name="Lipzen A."/>
            <person name="Lutzoni F."/>
            <person name="Magnuson J."/>
            <person name="Mondo S."/>
            <person name="Nolan M."/>
            <person name="Ohm R."/>
            <person name="Pangilinan J."/>
            <person name="Park H.-J."/>
            <person name="Ramirez L."/>
            <person name="Alfaro M."/>
            <person name="Sun H."/>
            <person name="Tritt A."/>
            <person name="Yoshinaga Y."/>
            <person name="Zwiers L.-H."/>
            <person name="Turgeon B.G."/>
            <person name="Goodwin S.B."/>
            <person name="Spatafora J.W."/>
            <person name="Crous P.W."/>
            <person name="Grigoriev I.V."/>
        </authorList>
    </citation>
    <scope>NUCLEOTIDE SEQUENCE</scope>
    <source>
        <strain evidence="4">IPT5</strain>
    </source>
</reference>
<keyword evidence="2" id="KW-0812">Transmembrane</keyword>
<feature type="transmembrane region" description="Helical" evidence="2">
    <location>
        <begin position="305"/>
        <end position="322"/>
    </location>
</feature>
<dbReference type="PANTHER" id="PTHR34502:SF4">
    <property type="entry name" value="DUF6594 DOMAIN-CONTAINING PROTEIN"/>
    <property type="match status" value="1"/>
</dbReference>
<dbReference type="PANTHER" id="PTHR34502">
    <property type="entry name" value="DUF6594 DOMAIN-CONTAINING PROTEIN-RELATED"/>
    <property type="match status" value="1"/>
</dbReference>
<dbReference type="OrthoDB" id="3533814at2759"/>
<feature type="transmembrane region" description="Helical" evidence="2">
    <location>
        <begin position="280"/>
        <end position="298"/>
    </location>
</feature>
<gene>
    <name evidence="4" type="ORF">T440DRAFT_549859</name>
</gene>
<proteinExistence type="predicted"/>
<evidence type="ECO:0000256" key="2">
    <source>
        <dbReference type="SAM" id="Phobius"/>
    </source>
</evidence>
<feature type="domain" description="DUF6594" evidence="3">
    <location>
        <begin position="38"/>
        <end position="317"/>
    </location>
</feature>